<dbReference type="InterPro" id="IPR025705">
    <property type="entry name" value="Beta_hexosaminidase_sua/sub"/>
</dbReference>
<comment type="similarity">
    <text evidence="2">Belongs to the glycosyl hydrolase 20 family.</text>
</comment>
<dbReference type="EC" id="3.2.1.52" evidence="3"/>
<dbReference type="GO" id="GO:0004563">
    <property type="term" value="F:beta-N-acetylhexosaminidase activity"/>
    <property type="evidence" value="ECO:0007669"/>
    <property type="project" value="UniProtKB-EC"/>
</dbReference>
<feature type="domain" description="Glycoside hydrolase family 20 catalytic" evidence="7">
    <location>
        <begin position="24"/>
        <end position="379"/>
    </location>
</feature>
<organism evidence="8 9">
    <name type="scientific">Agromyces aureus</name>
    <dbReference type="NCBI Taxonomy" id="453304"/>
    <lineage>
        <taxon>Bacteria</taxon>
        <taxon>Bacillati</taxon>
        <taxon>Actinomycetota</taxon>
        <taxon>Actinomycetes</taxon>
        <taxon>Micrococcales</taxon>
        <taxon>Microbacteriaceae</taxon>
        <taxon>Agromyces</taxon>
    </lineage>
</organism>
<dbReference type="Pfam" id="PF00728">
    <property type="entry name" value="Glyco_hydro_20"/>
    <property type="match status" value="1"/>
</dbReference>
<protein>
    <recommendedName>
        <fullName evidence="3">beta-N-acetylhexosaminidase</fullName>
        <ecNumber evidence="3">3.2.1.52</ecNumber>
    </recommendedName>
</protein>
<dbReference type="EMBL" id="CP013979">
    <property type="protein sequence ID" value="ANJ25643.1"/>
    <property type="molecule type" value="Genomic_DNA"/>
</dbReference>
<gene>
    <name evidence="8" type="ORF">ATC03_01560</name>
</gene>
<dbReference type="InterPro" id="IPR017853">
    <property type="entry name" value="GH"/>
</dbReference>
<reference evidence="8 9" key="1">
    <citation type="journal article" date="2016" name="Int. J. Syst. Evol. Microbiol.">
        <title>Agromyces aureus sp. nov., isolated from the rhizosphere of Salix caprea L. grown in a heavy-metal-contaminated soil.</title>
        <authorList>
            <person name="Corretto E."/>
            <person name="Antonielli L."/>
            <person name="Sessitsch A."/>
            <person name="Compant S."/>
            <person name="Gorfer M."/>
            <person name="Kuffner M."/>
            <person name="Brader G."/>
        </authorList>
    </citation>
    <scope>NUCLEOTIDE SEQUENCE [LARGE SCALE GENOMIC DNA]</scope>
    <source>
        <strain evidence="8 9">AR33</strain>
    </source>
</reference>
<feature type="active site" description="Proton donor" evidence="5">
    <location>
        <position position="204"/>
    </location>
</feature>
<evidence type="ECO:0000256" key="2">
    <source>
        <dbReference type="ARBA" id="ARBA00006285"/>
    </source>
</evidence>
<dbReference type="PANTHER" id="PTHR22600">
    <property type="entry name" value="BETA-HEXOSAMINIDASE"/>
    <property type="match status" value="1"/>
</dbReference>
<dbReference type="CDD" id="cd06563">
    <property type="entry name" value="GH20_chitobiase-like"/>
    <property type="match status" value="1"/>
</dbReference>
<name>A0A191WBR9_9MICO</name>
<evidence type="ECO:0000256" key="3">
    <source>
        <dbReference type="ARBA" id="ARBA00012663"/>
    </source>
</evidence>
<dbReference type="SUPFAM" id="SSF51445">
    <property type="entry name" value="(Trans)glycosidases"/>
    <property type="match status" value="1"/>
</dbReference>
<keyword evidence="4" id="KW-0378">Hydrolase</keyword>
<dbReference type="PANTHER" id="PTHR22600:SF57">
    <property type="entry name" value="BETA-N-ACETYLHEXOSAMINIDASE"/>
    <property type="match status" value="1"/>
</dbReference>
<dbReference type="Gene3D" id="3.20.20.80">
    <property type="entry name" value="Glycosidases"/>
    <property type="match status" value="1"/>
</dbReference>
<proteinExistence type="inferred from homology"/>
<evidence type="ECO:0000256" key="5">
    <source>
        <dbReference type="PIRSR" id="PIRSR625705-1"/>
    </source>
</evidence>
<reference evidence="9" key="2">
    <citation type="submission" date="2016-01" db="EMBL/GenBank/DDBJ databases">
        <title>Complete genome sequence of Agromyces aureus AR33T and comparison with related organisms.</title>
        <authorList>
            <person name="Corretto E."/>
            <person name="Antonielli L."/>
            <person name="Sessitsch A."/>
            <person name="Brader G."/>
        </authorList>
    </citation>
    <scope>NUCLEOTIDE SEQUENCE [LARGE SCALE GENOMIC DNA]</scope>
    <source>
        <strain evidence="9">AR33</strain>
    </source>
</reference>
<dbReference type="Proteomes" id="UP000078437">
    <property type="component" value="Chromosome"/>
</dbReference>
<dbReference type="OrthoDB" id="9763537at2"/>
<sequence>MSTAVPTPPVVPLAPLDFSGEPRFAWRGVMLDVARRFRPMPELRRFVDLLAAHRITVLQLHLTDDQGWRFEVRAYPRLTEVGGRRSESQLGHGPDSTLDGVPHEGWYSQRELRELVAYAAARGIRVVPEVDVPGHAKAILAAYPEFGVGDPDDVRARNAEPWTRYGINDEVLNVEDATIEFVATVFDELCDVFDADVVGFGGDEAQKVRWQGDARTRQLMAERGLASVEELQSWFLAQVADRLRERGRRAVGWDEMLEGRDPAPDAVVASWRGPVGAELGARLGHDVVLCPDLWTYFDYRQSDAADEPIPVGTVLSLEHAASFDPLGDDAAASAASSVVRERVIGVQANVWTEHLDTRERLDYAVFPRLGAFAEVAWHGHSLDWASFSSRLPDYLAWLEEQGVDFRPLDGPRPDQQRPGVPGVPRERAARIAELEELTAGLAPPVLDSSRE</sequence>
<dbReference type="PRINTS" id="PR00738">
    <property type="entry name" value="GLHYDRLASE20"/>
</dbReference>
<dbReference type="STRING" id="453304.ATC03_01560"/>
<accession>A0A191WBR9</accession>
<keyword evidence="9" id="KW-1185">Reference proteome</keyword>
<evidence type="ECO:0000256" key="1">
    <source>
        <dbReference type="ARBA" id="ARBA00001231"/>
    </source>
</evidence>
<dbReference type="GO" id="GO:0005975">
    <property type="term" value="P:carbohydrate metabolic process"/>
    <property type="evidence" value="ECO:0007669"/>
    <property type="project" value="InterPro"/>
</dbReference>
<dbReference type="GO" id="GO:0016020">
    <property type="term" value="C:membrane"/>
    <property type="evidence" value="ECO:0007669"/>
    <property type="project" value="TreeGrafter"/>
</dbReference>
<evidence type="ECO:0000256" key="6">
    <source>
        <dbReference type="SAM" id="MobiDB-lite"/>
    </source>
</evidence>
<comment type="catalytic activity">
    <reaction evidence="1">
        <text>Hydrolysis of terminal non-reducing N-acetyl-D-hexosamine residues in N-acetyl-beta-D-hexosaminides.</text>
        <dbReference type="EC" id="3.2.1.52"/>
    </reaction>
</comment>
<dbReference type="RefSeq" id="WP_067872291.1">
    <property type="nucleotide sequence ID" value="NZ_CP013979.1"/>
</dbReference>
<dbReference type="GO" id="GO:0030203">
    <property type="term" value="P:glycosaminoglycan metabolic process"/>
    <property type="evidence" value="ECO:0007669"/>
    <property type="project" value="TreeGrafter"/>
</dbReference>
<evidence type="ECO:0000256" key="4">
    <source>
        <dbReference type="ARBA" id="ARBA00022801"/>
    </source>
</evidence>
<evidence type="ECO:0000259" key="7">
    <source>
        <dbReference type="Pfam" id="PF00728"/>
    </source>
</evidence>
<evidence type="ECO:0000313" key="9">
    <source>
        <dbReference type="Proteomes" id="UP000078437"/>
    </source>
</evidence>
<evidence type="ECO:0000313" key="8">
    <source>
        <dbReference type="EMBL" id="ANJ25643.1"/>
    </source>
</evidence>
<feature type="compositionally biased region" description="Basic and acidic residues" evidence="6">
    <location>
        <begin position="406"/>
        <end position="415"/>
    </location>
</feature>
<dbReference type="KEGG" id="agy:ATC03_01560"/>
<dbReference type="AlphaFoldDB" id="A0A191WBR9"/>
<feature type="region of interest" description="Disordered" evidence="6">
    <location>
        <begin position="405"/>
        <end position="425"/>
    </location>
</feature>
<dbReference type="InterPro" id="IPR015883">
    <property type="entry name" value="Glyco_hydro_20_cat"/>
</dbReference>